<organism evidence="1">
    <name type="scientific">marine sediment metagenome</name>
    <dbReference type="NCBI Taxonomy" id="412755"/>
    <lineage>
        <taxon>unclassified sequences</taxon>
        <taxon>metagenomes</taxon>
        <taxon>ecological metagenomes</taxon>
    </lineage>
</organism>
<evidence type="ECO:0000313" key="1">
    <source>
        <dbReference type="EMBL" id="GAI25006.1"/>
    </source>
</evidence>
<comment type="caution">
    <text evidence="1">The sequence shown here is derived from an EMBL/GenBank/DDBJ whole genome shotgun (WGS) entry which is preliminary data.</text>
</comment>
<accession>X1N449</accession>
<dbReference type="EMBL" id="BARV01020231">
    <property type="protein sequence ID" value="GAI25006.1"/>
    <property type="molecule type" value="Genomic_DNA"/>
</dbReference>
<protein>
    <submittedName>
        <fullName evidence="1">Uncharacterized protein</fullName>
    </submittedName>
</protein>
<sequence>MVSKRPDAIGFVDQTNSFQEGKGFIKFSQEEHARETLLQNEIKFFFVVSSDYYDTGKVFFYSKGGLFSSVST</sequence>
<name>X1N449_9ZZZZ</name>
<gene>
    <name evidence="1" type="ORF">S06H3_33819</name>
</gene>
<reference evidence="1" key="1">
    <citation type="journal article" date="2014" name="Front. Microbiol.">
        <title>High frequency of phylogenetically diverse reductive dehalogenase-homologous genes in deep subseafloor sedimentary metagenomes.</title>
        <authorList>
            <person name="Kawai M."/>
            <person name="Futagami T."/>
            <person name="Toyoda A."/>
            <person name="Takaki Y."/>
            <person name="Nishi S."/>
            <person name="Hori S."/>
            <person name="Arai W."/>
            <person name="Tsubouchi T."/>
            <person name="Morono Y."/>
            <person name="Uchiyama I."/>
            <person name="Ito T."/>
            <person name="Fujiyama A."/>
            <person name="Inagaki F."/>
            <person name="Takami H."/>
        </authorList>
    </citation>
    <scope>NUCLEOTIDE SEQUENCE</scope>
    <source>
        <strain evidence="1">Expedition CK06-06</strain>
    </source>
</reference>
<feature type="non-terminal residue" evidence="1">
    <location>
        <position position="72"/>
    </location>
</feature>
<dbReference type="AlphaFoldDB" id="X1N449"/>
<proteinExistence type="predicted"/>